<organism evidence="3 4">
    <name type="scientific">Noviherbaspirillum sedimenti</name>
    <dbReference type="NCBI Taxonomy" id="2320865"/>
    <lineage>
        <taxon>Bacteria</taxon>
        <taxon>Pseudomonadati</taxon>
        <taxon>Pseudomonadota</taxon>
        <taxon>Betaproteobacteria</taxon>
        <taxon>Burkholderiales</taxon>
        <taxon>Oxalobacteraceae</taxon>
        <taxon>Noviherbaspirillum</taxon>
    </lineage>
</organism>
<keyword evidence="2" id="KW-0812">Transmembrane</keyword>
<dbReference type="EMBL" id="QYUQ01000002">
    <property type="protein sequence ID" value="RJG01578.1"/>
    <property type="molecule type" value="Genomic_DNA"/>
</dbReference>
<feature type="compositionally biased region" description="Low complexity" evidence="1">
    <location>
        <begin position="164"/>
        <end position="185"/>
    </location>
</feature>
<comment type="caution">
    <text evidence="3">The sequence shown here is derived from an EMBL/GenBank/DDBJ whole genome shotgun (WGS) entry which is preliminary data.</text>
</comment>
<protein>
    <submittedName>
        <fullName evidence="3">DUF1269 domain-containing protein</fullName>
    </submittedName>
</protein>
<reference evidence="4" key="1">
    <citation type="submission" date="2018-09" db="EMBL/GenBank/DDBJ databases">
        <authorList>
            <person name="Zhu H."/>
        </authorList>
    </citation>
    <scope>NUCLEOTIDE SEQUENCE [LARGE SCALE GENOMIC DNA]</scope>
    <source>
        <strain evidence="4">K1S02-23</strain>
    </source>
</reference>
<feature type="region of interest" description="Disordered" evidence="1">
    <location>
        <begin position="161"/>
        <end position="185"/>
    </location>
</feature>
<sequence>MSELISVAYPDAYKAADVLNAMRRLQSEYLIDLEDAAYITKDQEGRIRLHQSVNIPVIGAVSGTFWGALIGMIFLNPLLGAAIGAGSGALTGAIADYGINDDFMKGLAAELRPDSSALFILARRYTPDKVIAELAQFGGTVLRTSLSKEAEVQLQHALDGEGLPPADAFPATTAAAPSNAQSTPP</sequence>
<dbReference type="RefSeq" id="WP_119785026.1">
    <property type="nucleotide sequence ID" value="NZ_QYUQ01000002.1"/>
</dbReference>
<accession>A0A3A3FZD8</accession>
<evidence type="ECO:0000313" key="3">
    <source>
        <dbReference type="EMBL" id="RJG01578.1"/>
    </source>
</evidence>
<feature type="transmembrane region" description="Helical" evidence="2">
    <location>
        <begin position="53"/>
        <end position="75"/>
    </location>
</feature>
<evidence type="ECO:0000256" key="1">
    <source>
        <dbReference type="SAM" id="MobiDB-lite"/>
    </source>
</evidence>
<dbReference type="Proteomes" id="UP000266327">
    <property type="component" value="Unassembled WGS sequence"/>
</dbReference>
<dbReference type="AlphaFoldDB" id="A0A3A3FZD8"/>
<dbReference type="OrthoDB" id="275223at2"/>
<keyword evidence="2" id="KW-1133">Transmembrane helix</keyword>
<proteinExistence type="predicted"/>
<dbReference type="Pfam" id="PF06897">
    <property type="entry name" value="DUF1269"/>
    <property type="match status" value="1"/>
</dbReference>
<keyword evidence="2" id="KW-0472">Membrane</keyword>
<keyword evidence="4" id="KW-1185">Reference proteome</keyword>
<dbReference type="InterPro" id="IPR009200">
    <property type="entry name" value="DUF1269_membrane"/>
</dbReference>
<name>A0A3A3FZD8_9BURK</name>
<gene>
    <name evidence="3" type="ORF">D3878_08260</name>
</gene>
<evidence type="ECO:0000256" key="2">
    <source>
        <dbReference type="SAM" id="Phobius"/>
    </source>
</evidence>
<evidence type="ECO:0000313" key="4">
    <source>
        <dbReference type="Proteomes" id="UP000266327"/>
    </source>
</evidence>